<feature type="region of interest" description="Disordered" evidence="1">
    <location>
        <begin position="59"/>
        <end position="81"/>
    </location>
</feature>
<accession>A0A5B8YJQ1</accession>
<proteinExistence type="predicted"/>
<feature type="chain" id="PRO_5022814900" description="YtxH domain-containing protein" evidence="2">
    <location>
        <begin position="22"/>
        <end position="81"/>
    </location>
</feature>
<sequence length="81" mass="9074">MKKLFLMLMLAGMTTSFYSCRETTQEKTEDAVKAIGEDIEENTKKAGKKIEEGAKKVKKEVQEEINNTDDVNGEDTNDGIN</sequence>
<protein>
    <recommendedName>
        <fullName evidence="5">YtxH domain-containing protein</fullName>
    </recommendedName>
</protein>
<feature type="compositionally biased region" description="Acidic residues" evidence="1">
    <location>
        <begin position="71"/>
        <end position="81"/>
    </location>
</feature>
<dbReference type="OrthoDB" id="1454256at2"/>
<evidence type="ECO:0000313" key="3">
    <source>
        <dbReference type="EMBL" id="QED37974.1"/>
    </source>
</evidence>
<dbReference type="AlphaFoldDB" id="A0A5B8YJQ1"/>
<name>A0A5B8YJQ1_9FLAO</name>
<feature type="signal peptide" evidence="2">
    <location>
        <begin position="1"/>
        <end position="21"/>
    </location>
</feature>
<gene>
    <name evidence="3" type="ORF">FK178_09655</name>
</gene>
<keyword evidence="4" id="KW-1185">Reference proteome</keyword>
<reference evidence="3 4" key="1">
    <citation type="submission" date="2019-08" db="EMBL/GenBank/DDBJ databases">
        <title>Antarcticibacterium arcticum sp. nov., a bacterium isolated from marine sediment of the Canadian Beaufort Sea.</title>
        <authorList>
            <person name="Lee Y.M."/>
            <person name="Baek K."/>
            <person name="Lee D.-H."/>
            <person name="Shin S.C."/>
            <person name="Jin Y.K."/>
            <person name="Park Y."/>
        </authorList>
    </citation>
    <scope>NUCLEOTIDE SEQUENCE [LARGE SCALE GENOMIC DNA]</scope>
    <source>
        <strain evidence="3 4">PAMC 28998</strain>
    </source>
</reference>
<dbReference type="KEGG" id="anp:FK178_09655"/>
<dbReference type="RefSeq" id="WP_146834159.1">
    <property type="nucleotide sequence ID" value="NZ_CP042476.1"/>
</dbReference>
<organism evidence="3 4">
    <name type="scientific">Antarcticibacterium arcticum</name>
    <dbReference type="NCBI Taxonomy" id="2585771"/>
    <lineage>
        <taxon>Bacteria</taxon>
        <taxon>Pseudomonadati</taxon>
        <taxon>Bacteroidota</taxon>
        <taxon>Flavobacteriia</taxon>
        <taxon>Flavobacteriales</taxon>
        <taxon>Flavobacteriaceae</taxon>
        <taxon>Antarcticibacterium</taxon>
    </lineage>
</organism>
<dbReference type="EMBL" id="CP042476">
    <property type="protein sequence ID" value="QED37974.1"/>
    <property type="molecule type" value="Genomic_DNA"/>
</dbReference>
<evidence type="ECO:0000256" key="2">
    <source>
        <dbReference type="SAM" id="SignalP"/>
    </source>
</evidence>
<dbReference type="Proteomes" id="UP000321954">
    <property type="component" value="Chromosome"/>
</dbReference>
<keyword evidence="2" id="KW-0732">Signal</keyword>
<dbReference type="PROSITE" id="PS51257">
    <property type="entry name" value="PROKAR_LIPOPROTEIN"/>
    <property type="match status" value="1"/>
</dbReference>
<evidence type="ECO:0008006" key="5">
    <source>
        <dbReference type="Google" id="ProtNLM"/>
    </source>
</evidence>
<evidence type="ECO:0000256" key="1">
    <source>
        <dbReference type="SAM" id="MobiDB-lite"/>
    </source>
</evidence>
<evidence type="ECO:0000313" key="4">
    <source>
        <dbReference type="Proteomes" id="UP000321954"/>
    </source>
</evidence>
<dbReference type="Gene3D" id="1.10.287.700">
    <property type="entry name" value="Helix hairpin bin"/>
    <property type="match status" value="1"/>
</dbReference>